<feature type="domain" description="VOC" evidence="1">
    <location>
        <begin position="6"/>
        <end position="119"/>
    </location>
</feature>
<protein>
    <submittedName>
        <fullName evidence="2">Glyoxalase/Bleomycin resistance protein/Dioxygenase family protein</fullName>
    </submittedName>
</protein>
<gene>
    <name evidence="2" type="ORF">ACPOL_3561</name>
</gene>
<dbReference type="RefSeq" id="WP_114207962.1">
    <property type="nucleotide sequence ID" value="NZ_CP030840.1"/>
</dbReference>
<evidence type="ECO:0000313" key="2">
    <source>
        <dbReference type="EMBL" id="AXC12846.1"/>
    </source>
</evidence>
<dbReference type="CDD" id="cd06587">
    <property type="entry name" value="VOC"/>
    <property type="match status" value="1"/>
</dbReference>
<keyword evidence="2" id="KW-0223">Dioxygenase</keyword>
<dbReference type="OrthoDB" id="9799428at2"/>
<dbReference type="InterPro" id="IPR004360">
    <property type="entry name" value="Glyas_Fos-R_dOase_dom"/>
</dbReference>
<sequence>MGKLTGLGGAFLKAKDPKALYAWYEQHLGIQRAEHGSFSFPKSEVTGDTVLAFFPEETPYFGPSGQRTMLNFRVDDLDTILSSLLASGVNVDPERQSYDFGKFGWFTDPEGNRVELWEPSAAEPDA</sequence>
<dbReference type="PROSITE" id="PS51819">
    <property type="entry name" value="VOC"/>
    <property type="match status" value="1"/>
</dbReference>
<keyword evidence="2" id="KW-0560">Oxidoreductase</keyword>
<dbReference type="AlphaFoldDB" id="A0A2Z5G2T6"/>
<dbReference type="PANTHER" id="PTHR33993">
    <property type="entry name" value="GLYOXALASE-RELATED"/>
    <property type="match status" value="1"/>
</dbReference>
<name>A0A2Z5G2T6_9BACT</name>
<dbReference type="PANTHER" id="PTHR33993:SF5">
    <property type="entry name" value="GLYOXALASE"/>
    <property type="match status" value="1"/>
</dbReference>
<dbReference type="Proteomes" id="UP000253606">
    <property type="component" value="Chromosome"/>
</dbReference>
<dbReference type="KEGG" id="abas:ACPOL_3561"/>
<accession>A0A2Z5G2T6</accession>
<evidence type="ECO:0000313" key="3">
    <source>
        <dbReference type="Proteomes" id="UP000253606"/>
    </source>
</evidence>
<proteinExistence type="predicted"/>
<keyword evidence="3" id="KW-1185">Reference proteome</keyword>
<dbReference type="SUPFAM" id="SSF54593">
    <property type="entry name" value="Glyoxalase/Bleomycin resistance protein/Dihydroxybiphenyl dioxygenase"/>
    <property type="match status" value="1"/>
</dbReference>
<dbReference type="InterPro" id="IPR029068">
    <property type="entry name" value="Glyas_Bleomycin-R_OHBP_Dase"/>
</dbReference>
<reference evidence="2 3" key="1">
    <citation type="journal article" date="2018" name="Front. Microbiol.">
        <title>Hydrolytic Capabilities as a Key to Environmental Success: Chitinolytic and Cellulolytic Acidobacteria From Acidic Sub-arctic Soils and Boreal Peatlands.</title>
        <authorList>
            <person name="Belova S.E."/>
            <person name="Ravin N.V."/>
            <person name="Pankratov T.A."/>
            <person name="Rakitin A.L."/>
            <person name="Ivanova A.A."/>
            <person name="Beletsky A.V."/>
            <person name="Mardanov A.V."/>
            <person name="Sinninghe Damste J.S."/>
            <person name="Dedysh S.N."/>
        </authorList>
    </citation>
    <scope>NUCLEOTIDE SEQUENCE [LARGE SCALE GENOMIC DNA]</scope>
    <source>
        <strain evidence="2 3">SBC82</strain>
    </source>
</reference>
<dbReference type="InterPro" id="IPR037523">
    <property type="entry name" value="VOC_core"/>
</dbReference>
<dbReference type="Pfam" id="PF00903">
    <property type="entry name" value="Glyoxalase"/>
    <property type="match status" value="1"/>
</dbReference>
<dbReference type="EMBL" id="CP030840">
    <property type="protein sequence ID" value="AXC12846.1"/>
    <property type="molecule type" value="Genomic_DNA"/>
</dbReference>
<dbReference type="Gene3D" id="3.10.180.10">
    <property type="entry name" value="2,3-Dihydroxybiphenyl 1,2-Dioxygenase, domain 1"/>
    <property type="match status" value="1"/>
</dbReference>
<dbReference type="InterPro" id="IPR052164">
    <property type="entry name" value="Anthracycline_SecMetBiosynth"/>
</dbReference>
<evidence type="ECO:0000259" key="1">
    <source>
        <dbReference type="PROSITE" id="PS51819"/>
    </source>
</evidence>
<organism evidence="2 3">
    <name type="scientific">Acidisarcina polymorpha</name>
    <dbReference type="NCBI Taxonomy" id="2211140"/>
    <lineage>
        <taxon>Bacteria</taxon>
        <taxon>Pseudomonadati</taxon>
        <taxon>Acidobacteriota</taxon>
        <taxon>Terriglobia</taxon>
        <taxon>Terriglobales</taxon>
        <taxon>Acidobacteriaceae</taxon>
        <taxon>Acidisarcina</taxon>
    </lineage>
</organism>
<dbReference type="GO" id="GO:0051213">
    <property type="term" value="F:dioxygenase activity"/>
    <property type="evidence" value="ECO:0007669"/>
    <property type="project" value="UniProtKB-KW"/>
</dbReference>